<comment type="caution">
    <text evidence="1">The sequence shown here is derived from an EMBL/GenBank/DDBJ whole genome shotgun (WGS) entry which is preliminary data.</text>
</comment>
<dbReference type="InterPro" id="IPR002347">
    <property type="entry name" value="SDR_fam"/>
</dbReference>
<dbReference type="EMBL" id="BNAV01000001">
    <property type="protein sequence ID" value="GHF41435.1"/>
    <property type="molecule type" value="Genomic_DNA"/>
</dbReference>
<dbReference type="SUPFAM" id="SSF51735">
    <property type="entry name" value="NAD(P)-binding Rossmann-fold domains"/>
    <property type="match status" value="1"/>
</dbReference>
<keyword evidence="2" id="KW-1185">Reference proteome</keyword>
<reference evidence="1" key="2">
    <citation type="submission" date="2020-09" db="EMBL/GenBank/DDBJ databases">
        <authorList>
            <person name="Sun Q."/>
            <person name="Zhou Y."/>
        </authorList>
    </citation>
    <scope>NUCLEOTIDE SEQUENCE</scope>
    <source>
        <strain evidence="1">CGMCC 4.7679</strain>
    </source>
</reference>
<gene>
    <name evidence="1" type="ORF">GCM10017566_13600</name>
</gene>
<accession>A0A8H9ITV3</accession>
<dbReference type="Proteomes" id="UP000658656">
    <property type="component" value="Unassembled WGS sequence"/>
</dbReference>
<organism evidence="1 2">
    <name type="scientific">Amycolatopsis bartoniae</name>
    <dbReference type="NCBI Taxonomy" id="941986"/>
    <lineage>
        <taxon>Bacteria</taxon>
        <taxon>Bacillati</taxon>
        <taxon>Actinomycetota</taxon>
        <taxon>Actinomycetes</taxon>
        <taxon>Pseudonocardiales</taxon>
        <taxon>Pseudonocardiaceae</taxon>
        <taxon>Amycolatopsis</taxon>
    </lineage>
</organism>
<evidence type="ECO:0000313" key="1">
    <source>
        <dbReference type="EMBL" id="GHF41435.1"/>
    </source>
</evidence>
<reference evidence="1" key="1">
    <citation type="journal article" date="2014" name="Int. J. Syst. Evol. Microbiol.">
        <title>Complete genome sequence of Corynebacterium casei LMG S-19264T (=DSM 44701T), isolated from a smear-ripened cheese.</title>
        <authorList>
            <consortium name="US DOE Joint Genome Institute (JGI-PGF)"/>
            <person name="Walter F."/>
            <person name="Albersmeier A."/>
            <person name="Kalinowski J."/>
            <person name="Ruckert C."/>
        </authorList>
    </citation>
    <scope>NUCLEOTIDE SEQUENCE</scope>
    <source>
        <strain evidence="1">CGMCC 4.7679</strain>
    </source>
</reference>
<sequence length="60" mass="5880">MPAEALARVVARTPLGRDTTTAEVAEWVAALGSGIADAVSGASIEIDGGSGLVAAAAREE</sequence>
<dbReference type="AlphaFoldDB" id="A0A8H9ITV3"/>
<proteinExistence type="predicted"/>
<dbReference type="InterPro" id="IPR036291">
    <property type="entry name" value="NAD(P)-bd_dom_sf"/>
</dbReference>
<evidence type="ECO:0000313" key="2">
    <source>
        <dbReference type="Proteomes" id="UP000658656"/>
    </source>
</evidence>
<dbReference type="Gene3D" id="3.40.50.720">
    <property type="entry name" value="NAD(P)-binding Rossmann-like Domain"/>
    <property type="match status" value="1"/>
</dbReference>
<dbReference type="Pfam" id="PF13561">
    <property type="entry name" value="adh_short_C2"/>
    <property type="match status" value="1"/>
</dbReference>
<protein>
    <submittedName>
        <fullName evidence="1">Uncharacterized protein</fullName>
    </submittedName>
</protein>
<name>A0A8H9ITV3_9PSEU</name>